<dbReference type="InterPro" id="IPR013815">
    <property type="entry name" value="ATP_grasp_subdomain_1"/>
</dbReference>
<evidence type="ECO:0000256" key="2">
    <source>
        <dbReference type="ARBA" id="ARBA00022741"/>
    </source>
</evidence>
<feature type="domain" description="ATP-grasp" evidence="5">
    <location>
        <begin position="225"/>
        <end position="474"/>
    </location>
</feature>
<dbReference type="SUPFAM" id="SSF53623">
    <property type="entry name" value="MurD-like peptide ligases, catalytic domain"/>
    <property type="match status" value="1"/>
</dbReference>
<dbReference type="InterPro" id="IPR005479">
    <property type="entry name" value="CPAse_ATP-bd"/>
</dbReference>
<dbReference type="InterPro" id="IPR011810">
    <property type="entry name" value="Cya_phycin_syn"/>
</dbReference>
<organism evidence="6 7">
    <name type="scientific">Dechloromonas denitrificans</name>
    <dbReference type="NCBI Taxonomy" id="281362"/>
    <lineage>
        <taxon>Bacteria</taxon>
        <taxon>Pseudomonadati</taxon>
        <taxon>Pseudomonadota</taxon>
        <taxon>Betaproteobacteria</taxon>
        <taxon>Rhodocyclales</taxon>
        <taxon>Azonexaceae</taxon>
        <taxon>Dechloromonas</taxon>
    </lineage>
</organism>
<dbReference type="STRING" id="281362.AT959_13860"/>
<dbReference type="Gene3D" id="3.30.1490.20">
    <property type="entry name" value="ATP-grasp fold, A domain"/>
    <property type="match status" value="1"/>
</dbReference>
<dbReference type="RefSeq" id="WP_066884023.1">
    <property type="nucleotide sequence ID" value="NZ_LODL01000021.1"/>
</dbReference>
<dbReference type="PROSITE" id="PS50975">
    <property type="entry name" value="ATP_GRASP"/>
    <property type="match status" value="1"/>
</dbReference>
<evidence type="ECO:0000313" key="6">
    <source>
        <dbReference type="EMBL" id="KXB30420.1"/>
    </source>
</evidence>
<dbReference type="NCBIfam" id="NF010623">
    <property type="entry name" value="PRK14016.1"/>
    <property type="match status" value="1"/>
</dbReference>
<gene>
    <name evidence="6" type="ORF">AT959_13860</name>
</gene>
<dbReference type="InterPro" id="IPR044019">
    <property type="entry name" value="Cyanophycin_syn_N"/>
</dbReference>
<dbReference type="InterPro" id="IPR011761">
    <property type="entry name" value="ATP-grasp"/>
</dbReference>
<evidence type="ECO:0000256" key="1">
    <source>
        <dbReference type="ARBA" id="ARBA00022598"/>
    </source>
</evidence>
<dbReference type="Gene3D" id="3.30.470.20">
    <property type="entry name" value="ATP-grasp fold, B domain"/>
    <property type="match status" value="1"/>
</dbReference>
<evidence type="ECO:0000259" key="5">
    <source>
        <dbReference type="PROSITE" id="PS50975"/>
    </source>
</evidence>
<dbReference type="Pfam" id="PF18921">
    <property type="entry name" value="Cyanophycin_syn"/>
    <property type="match status" value="1"/>
</dbReference>
<keyword evidence="1" id="KW-0436">Ligase</keyword>
<dbReference type="GO" id="GO:0005524">
    <property type="term" value="F:ATP binding"/>
    <property type="evidence" value="ECO:0007669"/>
    <property type="project" value="UniProtKB-UniRule"/>
</dbReference>
<dbReference type="Proteomes" id="UP000070186">
    <property type="component" value="Unassembled WGS sequence"/>
</dbReference>
<dbReference type="Pfam" id="PF02786">
    <property type="entry name" value="CPSase_L_D2"/>
    <property type="match status" value="1"/>
</dbReference>
<accession>A0A133XHK0</accession>
<sequence length="751" mass="80807">MKKKDIIIRDIISLRGPSIWTYPPAIEAWIDIGEFEDYPSNKLPGFVDRLKAWLPSLVEHRCNYGEHGGFLRRLDEGTWLGHVLEHVALELMTLGGLPDGFGRTRETTTRGVYKLAISNWQDDITRLALDKGIELILAAVEDKPFDMADTIDTLRRRVDRKYLGPSTAAIVNAAEARGIPHIRLLDDGNLVQLGYGAAMRRIWTAETDQTSAIAETISRDKDLTKELISSVGVPVPEGREVDNADDAWDAAEDIGVPVVVKPTDGNHGRGVFIDLTTKEEVAKAYAIAVEEGSGVLVERSIQGIEHRLLVVGGKLVAANRSDLITVIGDGKSTVQQLIDSQVNIDPRRGTTELHPLSIIRIDTAAKIELERLGLNADSVPAKEREVLIQRNANHAFDCTDEVHPDTAQVAALAARVVGLDIAGIDLVCQDISKPLGPQGGAIVEVNAGPSLLMHIKPGIGKPRPVGQAIVNNLFGDGPSGRVPLVGVSGTHGRNAVAKMVAHLIYLSGQHAGLACKDGIYLGRRHVQKTSAANWEGGRRLLLNRSVQAAVIENGAPVILGEGLAYDRCSVGIVTNIAPDDEGLSRWDVQPTGGEYYTTPRSIYRTQVDVVLPTGHAVLNAEDELVADFAELCDGEVIFFAVDPANPTLATHLAAGKRGVTVVDKRVVLRAGNDEIRLSRLVDAPYIGKAKQAKNIANVLASIAAGWAMGLSKEVLTTGMKTFGLELADPAALLPQLAKKSQPAKKPATARK</sequence>
<evidence type="ECO:0000313" key="7">
    <source>
        <dbReference type="Proteomes" id="UP000070186"/>
    </source>
</evidence>
<dbReference type="GO" id="GO:0046872">
    <property type="term" value="F:metal ion binding"/>
    <property type="evidence" value="ECO:0007669"/>
    <property type="project" value="InterPro"/>
</dbReference>
<dbReference type="PANTHER" id="PTHR23135:SF18">
    <property type="entry name" value="CYANOPHYCIN SYNTHETASE"/>
    <property type="match status" value="1"/>
</dbReference>
<evidence type="ECO:0000256" key="3">
    <source>
        <dbReference type="ARBA" id="ARBA00022840"/>
    </source>
</evidence>
<name>A0A133XHK0_9RHOO</name>
<keyword evidence="7" id="KW-1185">Reference proteome</keyword>
<dbReference type="EMBL" id="LODL01000021">
    <property type="protein sequence ID" value="KXB30420.1"/>
    <property type="molecule type" value="Genomic_DNA"/>
</dbReference>
<keyword evidence="3 4" id="KW-0067">ATP-binding</keyword>
<reference evidence="6 7" key="1">
    <citation type="submission" date="2015-12" db="EMBL/GenBank/DDBJ databases">
        <title>Nitrous oxide reduction kinetics distinguish bacteria harboring typical versus atypical NosZ.</title>
        <authorList>
            <person name="Yoon S."/>
            <person name="Nissen S."/>
            <person name="Park D."/>
            <person name="Sanford R.A."/>
            <person name="Loeffler F.E."/>
        </authorList>
    </citation>
    <scope>NUCLEOTIDE SEQUENCE [LARGE SCALE GENOMIC DNA]</scope>
    <source>
        <strain evidence="6 7">ATCC BAA-841</strain>
    </source>
</reference>
<dbReference type="NCBIfam" id="TIGR02068">
    <property type="entry name" value="cya_phycin_syn"/>
    <property type="match status" value="1"/>
</dbReference>
<dbReference type="PANTHER" id="PTHR23135">
    <property type="entry name" value="MUR LIGASE FAMILY MEMBER"/>
    <property type="match status" value="1"/>
</dbReference>
<evidence type="ECO:0000256" key="4">
    <source>
        <dbReference type="PROSITE-ProRule" id="PRU00409"/>
    </source>
</evidence>
<dbReference type="Gene3D" id="3.40.1190.10">
    <property type="entry name" value="Mur-like, catalytic domain"/>
    <property type="match status" value="1"/>
</dbReference>
<dbReference type="SUPFAM" id="SSF56059">
    <property type="entry name" value="Glutathione synthetase ATP-binding domain-like"/>
    <property type="match status" value="1"/>
</dbReference>
<protein>
    <submittedName>
        <fullName evidence="6">Cyanophycin synthetase</fullName>
    </submittedName>
</protein>
<keyword evidence="2 4" id="KW-0547">Nucleotide-binding</keyword>
<proteinExistence type="predicted"/>
<dbReference type="InterPro" id="IPR036565">
    <property type="entry name" value="Mur-like_cat_sf"/>
</dbReference>
<dbReference type="GO" id="GO:0016874">
    <property type="term" value="F:ligase activity"/>
    <property type="evidence" value="ECO:0007669"/>
    <property type="project" value="UniProtKB-KW"/>
</dbReference>
<comment type="caution">
    <text evidence="6">The sequence shown here is derived from an EMBL/GenBank/DDBJ whole genome shotgun (WGS) entry which is preliminary data.</text>
</comment>
<dbReference type="AlphaFoldDB" id="A0A133XHK0"/>